<dbReference type="RefSeq" id="WP_158009394.1">
    <property type="nucleotide sequence ID" value="NZ_CP024634.1"/>
</dbReference>
<keyword evidence="1" id="KW-0812">Transmembrane</keyword>
<accession>A0A3G3IK28</accession>
<keyword evidence="1" id="KW-1133">Transmembrane helix</keyword>
<name>A0A3G3IK28_9GAMM</name>
<protein>
    <submittedName>
        <fullName evidence="2">Uncharacterized protein</fullName>
    </submittedName>
</protein>
<feature type="transmembrane region" description="Helical" evidence="1">
    <location>
        <begin position="21"/>
        <end position="46"/>
    </location>
</feature>
<dbReference type="KEGG" id="bthg:MS2017_0355"/>
<proteinExistence type="predicted"/>
<dbReference type="EMBL" id="CP024634">
    <property type="protein sequence ID" value="AYQ56101.1"/>
    <property type="molecule type" value="Genomic_DNA"/>
</dbReference>
<evidence type="ECO:0000256" key="1">
    <source>
        <dbReference type="SAM" id="Phobius"/>
    </source>
</evidence>
<organism evidence="2 3">
    <name type="scientific">Bathymodiolus thermophilus thioautotrophic gill symbiont</name>
    <dbReference type="NCBI Taxonomy" id="2360"/>
    <lineage>
        <taxon>Bacteria</taxon>
        <taxon>Pseudomonadati</taxon>
        <taxon>Pseudomonadota</taxon>
        <taxon>Gammaproteobacteria</taxon>
        <taxon>sulfur-oxidizing symbionts</taxon>
    </lineage>
</organism>
<reference evidence="2 3" key="1">
    <citation type="submission" date="2017-11" db="EMBL/GenBank/DDBJ databases">
        <title>Genome sequence of the bacterial symbiont EPR9N from a vent mussel Bathymodiolus thermophilus.</title>
        <authorList>
            <person name="Won Y.-J."/>
        </authorList>
    </citation>
    <scope>NUCLEOTIDE SEQUENCE [LARGE SCALE GENOMIC DNA]</scope>
    <source>
        <strain evidence="2 3">EPR9N</strain>
    </source>
</reference>
<gene>
    <name evidence="2" type="ORF">MS2017_0355</name>
</gene>
<dbReference type="Proteomes" id="UP000278334">
    <property type="component" value="Chromosome"/>
</dbReference>
<evidence type="ECO:0000313" key="2">
    <source>
        <dbReference type="EMBL" id="AYQ56101.1"/>
    </source>
</evidence>
<evidence type="ECO:0000313" key="3">
    <source>
        <dbReference type="Proteomes" id="UP000278334"/>
    </source>
</evidence>
<dbReference type="AlphaFoldDB" id="A0A3G3IK28"/>
<keyword evidence="1" id="KW-0472">Membrane</keyword>
<sequence length="49" mass="5183">MKTTIDLDEMKNVRGGNSNNTIILLGTLIMLAPALGIVLTIVKISISVS</sequence>